<evidence type="ECO:0000313" key="1">
    <source>
        <dbReference type="EMBL" id="KAJ3542975.1"/>
    </source>
</evidence>
<organism evidence="1 2">
    <name type="scientific">Fusarium decemcellulare</name>
    <dbReference type="NCBI Taxonomy" id="57161"/>
    <lineage>
        <taxon>Eukaryota</taxon>
        <taxon>Fungi</taxon>
        <taxon>Dikarya</taxon>
        <taxon>Ascomycota</taxon>
        <taxon>Pezizomycotina</taxon>
        <taxon>Sordariomycetes</taxon>
        <taxon>Hypocreomycetidae</taxon>
        <taxon>Hypocreales</taxon>
        <taxon>Nectriaceae</taxon>
        <taxon>Fusarium</taxon>
        <taxon>Fusarium decemcellulare species complex</taxon>
    </lineage>
</organism>
<proteinExistence type="predicted"/>
<accession>A0ACC1SMU5</accession>
<sequence length="111" mass="11527">MRVPLPASGLPPPIVKQAQIAPSLGVFVMGAGCIGLFSVQGGISKAEITQMITHVGDYGDTKTAFKKIKRGQTIEILIASSNDGEDDGLLSAEGERTANNNDVGGRRCQSG</sequence>
<gene>
    <name evidence="1" type="ORF">NM208_g3817</name>
</gene>
<evidence type="ECO:0000313" key="2">
    <source>
        <dbReference type="Proteomes" id="UP001148629"/>
    </source>
</evidence>
<protein>
    <submittedName>
        <fullName evidence="1">Uncharacterized protein</fullName>
    </submittedName>
</protein>
<dbReference type="EMBL" id="JANRMS010000266">
    <property type="protein sequence ID" value="KAJ3542975.1"/>
    <property type="molecule type" value="Genomic_DNA"/>
</dbReference>
<comment type="caution">
    <text evidence="1">The sequence shown here is derived from an EMBL/GenBank/DDBJ whole genome shotgun (WGS) entry which is preliminary data.</text>
</comment>
<dbReference type="Proteomes" id="UP001148629">
    <property type="component" value="Unassembled WGS sequence"/>
</dbReference>
<name>A0ACC1SMU5_9HYPO</name>
<reference evidence="1" key="1">
    <citation type="submission" date="2022-08" db="EMBL/GenBank/DDBJ databases">
        <title>Genome Sequence of Fusarium decemcellulare.</title>
        <authorList>
            <person name="Buettner E."/>
        </authorList>
    </citation>
    <scope>NUCLEOTIDE SEQUENCE</scope>
    <source>
        <strain evidence="1">Babe19</strain>
    </source>
</reference>
<keyword evidence="2" id="KW-1185">Reference proteome</keyword>